<dbReference type="SUPFAM" id="SSF88697">
    <property type="entry name" value="PUA domain-like"/>
    <property type="match status" value="1"/>
</dbReference>
<reference evidence="1 2" key="1">
    <citation type="submission" date="2024-08" db="EMBL/GenBank/DDBJ databases">
        <title>Two novel Cytobacillus novel species.</title>
        <authorList>
            <person name="Liu G."/>
        </authorList>
    </citation>
    <scope>NUCLEOTIDE SEQUENCE [LARGE SCALE GENOMIC DNA]</scope>
    <source>
        <strain evidence="1 2">FJAT-53684</strain>
    </source>
</reference>
<protein>
    <submittedName>
        <fullName evidence="1">Uncharacterized protein</fullName>
    </submittedName>
</protein>
<organism evidence="1 2">
    <name type="scientific">Cytobacillus mangrovibacter</name>
    <dbReference type="NCBI Taxonomy" id="3299024"/>
    <lineage>
        <taxon>Bacteria</taxon>
        <taxon>Bacillati</taxon>
        <taxon>Bacillota</taxon>
        <taxon>Bacilli</taxon>
        <taxon>Bacillales</taxon>
        <taxon>Bacillaceae</taxon>
        <taxon>Cytobacillus</taxon>
    </lineage>
</organism>
<dbReference type="EMBL" id="JBIACJ010000014">
    <property type="protein sequence ID" value="MFE8698385.1"/>
    <property type="molecule type" value="Genomic_DNA"/>
</dbReference>
<comment type="caution">
    <text evidence="1">The sequence shown here is derived from an EMBL/GenBank/DDBJ whole genome shotgun (WGS) entry which is preliminary data.</text>
</comment>
<evidence type="ECO:0000313" key="1">
    <source>
        <dbReference type="EMBL" id="MFE8698385.1"/>
    </source>
</evidence>
<accession>A0ABW6K604</accession>
<sequence length="182" mass="21052">MNQERRIEILEAEVSELKGKVNELTNFLIKEEKKENREWNRNIVSDYMIKLVYPGIYCNIDKPKAGFPKNRRTVAEQLSIGQFMFIYVTAPEKKIIGLTKVVSNLKVTEGRWPYSVDLDWIIHPKLGVSFKDLDLDIRPRPGDTVFGLTDEKAKEIVTALKGQEDLDGSTLIYLKQKYEDTE</sequence>
<proteinExistence type="predicted"/>
<keyword evidence="2" id="KW-1185">Reference proteome</keyword>
<evidence type="ECO:0000313" key="2">
    <source>
        <dbReference type="Proteomes" id="UP001601058"/>
    </source>
</evidence>
<gene>
    <name evidence="1" type="ORF">ACFYKT_18935</name>
</gene>
<dbReference type="InterPro" id="IPR015947">
    <property type="entry name" value="PUA-like_sf"/>
</dbReference>
<name>A0ABW6K604_9BACI</name>
<dbReference type="Proteomes" id="UP001601058">
    <property type="component" value="Unassembled WGS sequence"/>
</dbReference>
<dbReference type="RefSeq" id="WP_389222728.1">
    <property type="nucleotide sequence ID" value="NZ_JBIACJ010000014.1"/>
</dbReference>